<dbReference type="EnsemblMetazoa" id="OVOC11434.1">
    <property type="protein sequence ID" value="OVOC11434.1"/>
    <property type="gene ID" value="WBGene00248243"/>
</dbReference>
<evidence type="ECO:0000313" key="1">
    <source>
        <dbReference type="EnsemblMetazoa" id="OVOC11434.1"/>
    </source>
</evidence>
<proteinExistence type="predicted"/>
<evidence type="ECO:0000313" key="2">
    <source>
        <dbReference type="Proteomes" id="UP000024404"/>
    </source>
</evidence>
<reference evidence="2" key="1">
    <citation type="submission" date="2013-10" db="EMBL/GenBank/DDBJ databases">
        <title>Genome sequencing of Onchocerca volvulus.</title>
        <authorList>
            <person name="Cotton J."/>
            <person name="Tsai J."/>
            <person name="Stanley E."/>
            <person name="Tracey A."/>
            <person name="Holroyd N."/>
            <person name="Lustigman S."/>
            <person name="Berriman M."/>
        </authorList>
    </citation>
    <scope>NUCLEOTIDE SEQUENCE</scope>
</reference>
<organism evidence="1 2">
    <name type="scientific">Onchocerca volvulus</name>
    <dbReference type="NCBI Taxonomy" id="6282"/>
    <lineage>
        <taxon>Eukaryota</taxon>
        <taxon>Metazoa</taxon>
        <taxon>Ecdysozoa</taxon>
        <taxon>Nematoda</taxon>
        <taxon>Chromadorea</taxon>
        <taxon>Rhabditida</taxon>
        <taxon>Spirurina</taxon>
        <taxon>Spiruromorpha</taxon>
        <taxon>Filarioidea</taxon>
        <taxon>Onchocercidae</taxon>
        <taxon>Onchocerca</taxon>
    </lineage>
</organism>
<accession>A0A8R1TKI4</accession>
<dbReference type="AlphaFoldDB" id="A0A8R1TKI4"/>
<keyword evidence="2" id="KW-1185">Reference proteome</keyword>
<dbReference type="EMBL" id="CMVM020000364">
    <property type="status" value="NOT_ANNOTATED_CDS"/>
    <property type="molecule type" value="Genomic_DNA"/>
</dbReference>
<sequence length="84" mass="9847">MIILQNELHKTVNIFSNKCRKIAIKKLEVSFMDQTIISKLINFKELVFLHKTSDSSLPQVKKSEKMTDISKIREKIELRITTNQ</sequence>
<protein>
    <submittedName>
        <fullName evidence="1">Uncharacterized protein</fullName>
    </submittedName>
</protein>
<reference evidence="1" key="2">
    <citation type="submission" date="2022-06" db="UniProtKB">
        <authorList>
            <consortium name="EnsemblMetazoa"/>
        </authorList>
    </citation>
    <scope>IDENTIFICATION</scope>
</reference>
<name>A0A8R1TKI4_ONCVO</name>
<dbReference type="Proteomes" id="UP000024404">
    <property type="component" value="Unassembled WGS sequence"/>
</dbReference>